<dbReference type="SMART" id="SM00382">
    <property type="entry name" value="AAA"/>
    <property type="match status" value="2"/>
</dbReference>
<dbReference type="GO" id="GO:0005743">
    <property type="term" value="C:mitochondrial inner membrane"/>
    <property type="evidence" value="ECO:0007669"/>
    <property type="project" value="TreeGrafter"/>
</dbReference>
<gene>
    <name evidence="13" type="ORF">POCULU_LOCUS1822</name>
</gene>
<dbReference type="Pfam" id="PF00664">
    <property type="entry name" value="ABC_membrane"/>
    <property type="match status" value="2"/>
</dbReference>
<dbReference type="GO" id="GO:0015421">
    <property type="term" value="F:ABC-type oligopeptide transporter activity"/>
    <property type="evidence" value="ECO:0007669"/>
    <property type="project" value="TreeGrafter"/>
</dbReference>
<keyword evidence="7 10" id="KW-1133">Transmembrane helix</keyword>
<dbReference type="Gene3D" id="1.20.1560.10">
    <property type="entry name" value="ABC transporter type 1, transmembrane domain"/>
    <property type="match status" value="2"/>
</dbReference>
<dbReference type="OrthoDB" id="6500128at2759"/>
<dbReference type="Gene3D" id="3.40.50.300">
    <property type="entry name" value="P-loop containing nucleotide triphosphate hydrolases"/>
    <property type="match status" value="2"/>
</dbReference>
<organism evidence="13 14">
    <name type="scientific">Paraglomus occultum</name>
    <dbReference type="NCBI Taxonomy" id="144539"/>
    <lineage>
        <taxon>Eukaryota</taxon>
        <taxon>Fungi</taxon>
        <taxon>Fungi incertae sedis</taxon>
        <taxon>Mucoromycota</taxon>
        <taxon>Glomeromycotina</taxon>
        <taxon>Glomeromycetes</taxon>
        <taxon>Paraglomerales</taxon>
        <taxon>Paraglomeraceae</taxon>
        <taxon>Paraglomus</taxon>
    </lineage>
</organism>
<feature type="region of interest" description="Disordered" evidence="9">
    <location>
        <begin position="1"/>
        <end position="29"/>
    </location>
</feature>
<dbReference type="PANTHER" id="PTHR43394">
    <property type="entry name" value="ATP-DEPENDENT PERMEASE MDL1, MITOCHONDRIAL"/>
    <property type="match status" value="1"/>
</dbReference>
<evidence type="ECO:0000256" key="8">
    <source>
        <dbReference type="ARBA" id="ARBA00023136"/>
    </source>
</evidence>
<feature type="transmembrane region" description="Helical" evidence="10">
    <location>
        <begin position="73"/>
        <end position="101"/>
    </location>
</feature>
<feature type="domain" description="ABC transporter" evidence="11">
    <location>
        <begin position="402"/>
        <end position="647"/>
    </location>
</feature>
<feature type="domain" description="ABC transmembrane type-1" evidence="12">
    <location>
        <begin position="735"/>
        <end position="1021"/>
    </location>
</feature>
<evidence type="ECO:0000256" key="3">
    <source>
        <dbReference type="ARBA" id="ARBA00022448"/>
    </source>
</evidence>
<feature type="transmembrane region" description="Helical" evidence="10">
    <location>
        <begin position="733"/>
        <end position="759"/>
    </location>
</feature>
<dbReference type="PANTHER" id="PTHR43394:SF27">
    <property type="entry name" value="ATP-DEPENDENT TRANSLOCASE ABCB1-LIKE"/>
    <property type="match status" value="1"/>
</dbReference>
<dbReference type="GO" id="GO:0005524">
    <property type="term" value="F:ATP binding"/>
    <property type="evidence" value="ECO:0007669"/>
    <property type="project" value="UniProtKB-KW"/>
</dbReference>
<dbReference type="FunFam" id="1.20.1560.10:FF:000102">
    <property type="entry name" value="ABC multidrug transporter Mdr1"/>
    <property type="match status" value="1"/>
</dbReference>
<comment type="similarity">
    <text evidence="2">Belongs to the ABC transporter superfamily. ABCB family. Multidrug resistance exporter (TC 3.A.1.201) subfamily.</text>
</comment>
<dbReference type="FunFam" id="1.20.1560.10:FF:000009">
    <property type="entry name" value="ABC transporter B family member 1"/>
    <property type="match status" value="1"/>
</dbReference>
<feature type="domain" description="ABC transporter" evidence="11">
    <location>
        <begin position="1056"/>
        <end position="1295"/>
    </location>
</feature>
<keyword evidence="6" id="KW-0067">ATP-binding</keyword>
<dbReference type="GO" id="GO:0016887">
    <property type="term" value="F:ATP hydrolysis activity"/>
    <property type="evidence" value="ECO:0007669"/>
    <property type="project" value="InterPro"/>
</dbReference>
<feature type="transmembrane region" description="Helical" evidence="10">
    <location>
        <begin position="956"/>
        <end position="980"/>
    </location>
</feature>
<dbReference type="PROSITE" id="PS50929">
    <property type="entry name" value="ABC_TM1F"/>
    <property type="match status" value="2"/>
</dbReference>
<dbReference type="PROSITE" id="PS00211">
    <property type="entry name" value="ABC_TRANSPORTER_1"/>
    <property type="match status" value="2"/>
</dbReference>
<evidence type="ECO:0000256" key="4">
    <source>
        <dbReference type="ARBA" id="ARBA00022692"/>
    </source>
</evidence>
<evidence type="ECO:0000256" key="7">
    <source>
        <dbReference type="ARBA" id="ARBA00022989"/>
    </source>
</evidence>
<dbReference type="InterPro" id="IPR003439">
    <property type="entry name" value="ABC_transporter-like_ATP-bd"/>
</dbReference>
<feature type="transmembrane region" description="Helical" evidence="10">
    <location>
        <begin position="864"/>
        <end position="890"/>
    </location>
</feature>
<comment type="caution">
    <text evidence="13">The sequence shown here is derived from an EMBL/GenBank/DDBJ whole genome shotgun (WGS) entry which is preliminary data.</text>
</comment>
<dbReference type="InterPro" id="IPR039421">
    <property type="entry name" value="Type_1_exporter"/>
</dbReference>
<feature type="transmembrane region" description="Helical" evidence="10">
    <location>
        <begin position="340"/>
        <end position="359"/>
    </location>
</feature>
<dbReference type="SUPFAM" id="SSF90123">
    <property type="entry name" value="ABC transporter transmembrane region"/>
    <property type="match status" value="2"/>
</dbReference>
<dbReference type="CDD" id="cd18578">
    <property type="entry name" value="ABC_6TM_Pgp_ABCB1_D2_like"/>
    <property type="match status" value="1"/>
</dbReference>
<evidence type="ECO:0000256" key="5">
    <source>
        <dbReference type="ARBA" id="ARBA00022741"/>
    </source>
</evidence>
<protein>
    <submittedName>
        <fullName evidence="13">2351_t:CDS:1</fullName>
    </submittedName>
</protein>
<dbReference type="InterPro" id="IPR017871">
    <property type="entry name" value="ABC_transporter-like_CS"/>
</dbReference>
<dbReference type="FunFam" id="3.40.50.300:FF:000916">
    <property type="entry name" value="ABC transporter B family member 9"/>
    <property type="match status" value="1"/>
</dbReference>
<feature type="transmembrane region" description="Helical" evidence="10">
    <location>
        <begin position="121"/>
        <end position="143"/>
    </location>
</feature>
<dbReference type="EMBL" id="CAJVPJ010000149">
    <property type="protein sequence ID" value="CAG8486333.1"/>
    <property type="molecule type" value="Genomic_DNA"/>
</dbReference>
<evidence type="ECO:0000256" key="9">
    <source>
        <dbReference type="SAM" id="MobiDB-lite"/>
    </source>
</evidence>
<dbReference type="CDD" id="cd18577">
    <property type="entry name" value="ABC_6TM_Pgp_ABCB1_D1_like"/>
    <property type="match status" value="1"/>
</dbReference>
<dbReference type="InterPro" id="IPR011527">
    <property type="entry name" value="ABC1_TM_dom"/>
</dbReference>
<dbReference type="Proteomes" id="UP000789572">
    <property type="component" value="Unassembled WGS sequence"/>
</dbReference>
<feature type="domain" description="ABC transmembrane type-1" evidence="12">
    <location>
        <begin position="78"/>
        <end position="365"/>
    </location>
</feature>
<evidence type="ECO:0000256" key="1">
    <source>
        <dbReference type="ARBA" id="ARBA00004141"/>
    </source>
</evidence>
<comment type="subcellular location">
    <subcellularLocation>
        <location evidence="1">Membrane</location>
        <topology evidence="1">Multi-pass membrane protein</topology>
    </subcellularLocation>
</comment>
<evidence type="ECO:0000259" key="12">
    <source>
        <dbReference type="PROSITE" id="PS50929"/>
    </source>
</evidence>
<dbReference type="Pfam" id="PF00005">
    <property type="entry name" value="ABC_tran"/>
    <property type="match status" value="2"/>
</dbReference>
<dbReference type="CDD" id="cd03249">
    <property type="entry name" value="ABC_MTABC3_MDL1_MDL2"/>
    <property type="match status" value="2"/>
</dbReference>
<keyword evidence="14" id="KW-1185">Reference proteome</keyword>
<proteinExistence type="inferred from homology"/>
<dbReference type="InterPro" id="IPR027417">
    <property type="entry name" value="P-loop_NTPase"/>
</dbReference>
<keyword evidence="5" id="KW-0547">Nucleotide-binding</keyword>
<reference evidence="13" key="1">
    <citation type="submission" date="2021-06" db="EMBL/GenBank/DDBJ databases">
        <authorList>
            <person name="Kallberg Y."/>
            <person name="Tangrot J."/>
            <person name="Rosling A."/>
        </authorList>
    </citation>
    <scope>NUCLEOTIDE SEQUENCE</scope>
    <source>
        <strain evidence="13">IA702</strain>
    </source>
</reference>
<evidence type="ECO:0000313" key="13">
    <source>
        <dbReference type="EMBL" id="CAG8486333.1"/>
    </source>
</evidence>
<evidence type="ECO:0000259" key="11">
    <source>
        <dbReference type="PROSITE" id="PS50893"/>
    </source>
</evidence>
<keyword evidence="8 10" id="KW-0472">Membrane</keyword>
<sequence length="1336" mass="146767">MTKDEPSQTNLQPDSKSEESENSLSGNTEVNVDDLPAIALDQDVMRVIEEQTYVKSGKISYIQLYSYAKPLDWFLMSAGITFAVIAGATMPLSTILFGKMVDVFTYYQEGLTTPHDFQTKINLYALLFCCLGVLSFATTYLYMSTWTYTGERITREIREHYLQATLRQNIAYFDKLGAGEVTTRITTDTHLIQDGISEKVPSSTSYAAQFITGFIIAFTRNWKLTLAIACVIPLIVTSASTMNKFSSLFVKKSLGFYSRAGNIAEEAISTIRTVVAFGSQKKLSKLYDSYLDDAKHQGIKKALVTGGAFGAIFFFIYCAYSLAFWYGSRLLMQDQLSPGIIVNVFFAVIIGSFALGHIAPDLQAFSFAIGAGSKIFETINRVPPIDSMSEDGLKLEKIKGRIQVKNVSFIYPARPNKQVLDDVSIDIEPGTTVALVGASGSGKSTIVSLALRFYDPVKGQVLLDGHDIKSLNLKWLRRQMALVSQEPVLFNTTISGNVAHGLIGSHLENVTGEKRQELIENACKMANAHDFIMKLPNQYETIVGERGFLLSGGQKQRIAIARAIVKNPQILLLDEATSALDTHSEAIVQDAIDKASKDRTTIVIAHRLSTIRNATKIVVMSEGSVVEMGSHDELMAKDAAYARLVEAQKVENDRTEVTTLEDIDETKKLQIDIVPEEDVNIGRIVPNRATSVSSEVLKKQKEDLEANTKKTDQYSTWELFVKVGRMNRSELPLIILGLFSSMVSGIIHPIFAIIFANILSTFSKTGDDLRSGANFWALMFLIIAFAILLSYFTQNAAFGFSGERLTVRTRSMSFAAILRQDIEYFDDEKHNVGALTSALSLDATQVNGLAGATMGTLLQVSTTIIGGLIVGFSVGWKLTLVCMCCIPLLIGSGALRMKMLNGFQAKTKQAYADSAQVACEGAANIRTVASLTREEDLAELYRRHLDGPMREGVKNAFVASSVFAFAQCIIFMTNALAFWYGSHLFKTGEYDLKKMFTVFIAIIFGSMSAGRAFAFAPDIAKAKSSAASIISLLERVPKIDTWSKEGRNLEEIEGQVEFIDVHFRYPTRPHVPVLRGLNIKVKPGQFAALVGASGCGKSTTVGLTERYYNITSGRIEVDGIDITTVNVNDLREHIALVSQEPSLYDMTIKENILFGAKPGQSPTQEDIERVCRQANIHDFIADLTDGYNTRVGGKGTQLSGGQKQRIAIARALIRNPKILLLDEATSALDSRSERVVQQALDAAAKGRTTIAIAHRLSSIQHADIIYVIKEGAVHEQGTHKELIAKKGFLSIKSLNQSVNLNPVNHSLGSLLYPILEPNRAPATAAKCGRTLCTYRN</sequence>
<name>A0A9N8WED9_9GLOM</name>
<keyword evidence="4 10" id="KW-0812">Transmembrane</keyword>
<dbReference type="PROSITE" id="PS50893">
    <property type="entry name" value="ABC_TRANSPORTER_2"/>
    <property type="match status" value="2"/>
</dbReference>
<feature type="transmembrane region" description="Helical" evidence="10">
    <location>
        <begin position="771"/>
        <end position="792"/>
    </location>
</feature>
<evidence type="ECO:0000256" key="6">
    <source>
        <dbReference type="ARBA" id="ARBA00022840"/>
    </source>
</evidence>
<evidence type="ECO:0000256" key="10">
    <source>
        <dbReference type="SAM" id="Phobius"/>
    </source>
</evidence>
<evidence type="ECO:0000313" key="14">
    <source>
        <dbReference type="Proteomes" id="UP000789572"/>
    </source>
</evidence>
<dbReference type="InterPro" id="IPR003593">
    <property type="entry name" value="AAA+_ATPase"/>
</dbReference>
<feature type="transmembrane region" description="Helical" evidence="10">
    <location>
        <begin position="308"/>
        <end position="328"/>
    </location>
</feature>
<feature type="transmembrane region" description="Helical" evidence="10">
    <location>
        <begin position="995"/>
        <end position="1014"/>
    </location>
</feature>
<accession>A0A9N8WED9</accession>
<dbReference type="FunFam" id="3.40.50.300:FF:000205">
    <property type="entry name" value="ABC transporter B family member 4"/>
    <property type="match status" value="1"/>
</dbReference>
<dbReference type="SUPFAM" id="SSF52540">
    <property type="entry name" value="P-loop containing nucleoside triphosphate hydrolases"/>
    <property type="match status" value="2"/>
</dbReference>
<dbReference type="InterPro" id="IPR036640">
    <property type="entry name" value="ABC1_TM_sf"/>
</dbReference>
<keyword evidence="3" id="KW-0813">Transport</keyword>
<evidence type="ECO:0000256" key="2">
    <source>
        <dbReference type="ARBA" id="ARBA00007577"/>
    </source>
</evidence>
<dbReference type="GO" id="GO:0090374">
    <property type="term" value="P:oligopeptide export from mitochondrion"/>
    <property type="evidence" value="ECO:0007669"/>
    <property type="project" value="TreeGrafter"/>
</dbReference>